<comment type="similarity">
    <text evidence="2">Belongs to the CoaE family.</text>
</comment>
<keyword evidence="6" id="KW-0547">Nucleotide-binding</keyword>
<dbReference type="InterPro" id="IPR008952">
    <property type="entry name" value="Tetraspanin_EC2_sf"/>
</dbReference>
<dbReference type="SUPFAM" id="SSF52540">
    <property type="entry name" value="P-loop containing nucleoside triphosphate hydrolases"/>
    <property type="match status" value="1"/>
</dbReference>
<dbReference type="EMBL" id="BRZM01000056">
    <property type="protein sequence ID" value="GLD62874.1"/>
    <property type="molecule type" value="Genomic_DNA"/>
</dbReference>
<feature type="transmembrane region" description="Helical" evidence="12">
    <location>
        <begin position="184"/>
        <end position="204"/>
    </location>
</feature>
<dbReference type="InterPro" id="IPR041707">
    <property type="entry name" value="Pus3-like"/>
</dbReference>
<dbReference type="FunFam" id="3.30.70.580:FF:000007">
    <property type="entry name" value="tRNA pseudouridine synthase"/>
    <property type="match status" value="1"/>
</dbReference>
<dbReference type="SUPFAM" id="SSF55120">
    <property type="entry name" value="Pseudouridine synthase"/>
    <property type="match status" value="1"/>
</dbReference>
<keyword evidence="10" id="KW-0413">Isomerase</keyword>
<evidence type="ECO:0000256" key="7">
    <source>
        <dbReference type="ARBA" id="ARBA00022840"/>
    </source>
</evidence>
<evidence type="ECO:0000256" key="3">
    <source>
        <dbReference type="ARBA" id="ARBA00009375"/>
    </source>
</evidence>
<keyword evidence="4 12" id="KW-0812">Transmembrane</keyword>
<name>A0AAD3MZQ8_LATJO</name>
<dbReference type="PANTHER" id="PTHR11142">
    <property type="entry name" value="PSEUDOURIDYLATE SYNTHASE"/>
    <property type="match status" value="1"/>
</dbReference>
<evidence type="ECO:0000256" key="2">
    <source>
        <dbReference type="ARBA" id="ARBA00009018"/>
    </source>
</evidence>
<dbReference type="PROSITE" id="PS51219">
    <property type="entry name" value="DPCK"/>
    <property type="match status" value="1"/>
</dbReference>
<evidence type="ECO:0000256" key="6">
    <source>
        <dbReference type="ARBA" id="ARBA00022741"/>
    </source>
</evidence>
<dbReference type="SUPFAM" id="SSF48652">
    <property type="entry name" value="Tetraspanin"/>
    <property type="match status" value="1"/>
</dbReference>
<keyword evidence="7" id="KW-0067">ATP-binding</keyword>
<dbReference type="GO" id="GO:1990481">
    <property type="term" value="P:mRNA pseudouridine synthesis"/>
    <property type="evidence" value="ECO:0007669"/>
    <property type="project" value="TreeGrafter"/>
</dbReference>
<dbReference type="Gene3D" id="3.30.70.660">
    <property type="entry name" value="Pseudouridine synthase I, catalytic domain, C-terminal subdomain"/>
    <property type="match status" value="1"/>
</dbReference>
<sequence>MASGVALITIGVLQYSTYTQIGTFAGSGLSKIAIVLIAVGVTIALISLLGHAGAFLNNSSMVACFICILIVIILLEVLTGAAFYILRSRTALLQMNSAINTKAQAVIMDYSPENRHAINRIQEKFKCCGADSHKDWSSSVGWENHDAVPDSCCITKSEGCGQDETKLHKKGCIWAIKIFLIKNLMWVGAVCIALGVTEVFGVLVGRHVALQLAYLGWAYQGFAVQENTDNTVEARLFEALLKTRLIQDRQSSNYHRCGRTDKGVSAFSQVITIDLRSTQFCGGLGVTLPENVDLSTKNKAPVSEVPYVKMLNRVLPQDIRILDWAPVAEGFSARFDCQSRTYRYYFPRGSLDVALMAEAAKRYEGTHDFRNLCKMDVGNGVLQFERTILSASVKPVQPQHTCSTDQYDLFIFEIKGLAFLYHQVRCMMAVLLLIGQKLESPEIITQLLDVQSNPRKPQYSMAVDYPLVLYDCHFEGLSWKQETEEVNYVLSALQQHWTQSAVKAHVLLGMIKGLEATGGVSSNHCWLVEGSRKRNYRPLLERPCYSHVYKMFLVGLTGGIASGKSTVSSMLRELGCPIIDADVVARKVVEPHTPAYSRIVYHFGPEILLENGEIDRQKLGQLIFASEEKRKLLNSITHPEIHKAMLKEILFYFLRGYRYVVLDVPLLFETRRLTQFLNHTVVVYCDPATQLSRLMQRDGLTQEQAEQRVAAQMPLNEKRGLANHVIENSGSREDTHRQVLRLHTKLEDSMDFLLVRVIAIAATAGLSGILLYAAKILLS</sequence>
<dbReference type="PRINTS" id="PR00259">
    <property type="entry name" value="TMFOUR"/>
</dbReference>
<feature type="domain" description="Pseudouridine synthase I TruA alpha/beta" evidence="13">
    <location>
        <begin position="359"/>
        <end position="475"/>
    </location>
</feature>
<evidence type="ECO:0000313" key="15">
    <source>
        <dbReference type="Proteomes" id="UP001279410"/>
    </source>
</evidence>
<gene>
    <name evidence="14" type="ORF">AKAME5_001454700</name>
</gene>
<dbReference type="PANTHER" id="PTHR11142:SF5">
    <property type="entry name" value="TRNA PSEUDOURIDINE(38_39) SYNTHASE"/>
    <property type="match status" value="1"/>
</dbReference>
<evidence type="ECO:0000256" key="5">
    <source>
        <dbReference type="ARBA" id="ARBA00022694"/>
    </source>
</evidence>
<dbReference type="GO" id="GO:0016020">
    <property type="term" value="C:membrane"/>
    <property type="evidence" value="ECO:0007669"/>
    <property type="project" value="UniProtKB-SubCell"/>
</dbReference>
<dbReference type="GO" id="GO:0015937">
    <property type="term" value="P:coenzyme A biosynthetic process"/>
    <property type="evidence" value="ECO:0007669"/>
    <property type="project" value="InterPro"/>
</dbReference>
<evidence type="ECO:0000313" key="14">
    <source>
        <dbReference type="EMBL" id="GLD62874.1"/>
    </source>
</evidence>
<evidence type="ECO:0000256" key="8">
    <source>
        <dbReference type="ARBA" id="ARBA00022989"/>
    </source>
</evidence>
<dbReference type="Gene3D" id="3.40.50.300">
    <property type="entry name" value="P-loop containing nucleotide triphosphate hydrolases"/>
    <property type="match status" value="1"/>
</dbReference>
<dbReference type="GO" id="GO:0004140">
    <property type="term" value="F:dephospho-CoA kinase activity"/>
    <property type="evidence" value="ECO:0007669"/>
    <property type="project" value="InterPro"/>
</dbReference>
<feature type="transmembrane region" description="Helical" evidence="12">
    <location>
        <begin position="753"/>
        <end position="774"/>
    </location>
</feature>
<dbReference type="GO" id="GO:0005524">
    <property type="term" value="F:ATP binding"/>
    <property type="evidence" value="ECO:0007669"/>
    <property type="project" value="UniProtKB-KW"/>
</dbReference>
<dbReference type="InterPro" id="IPR018499">
    <property type="entry name" value="Tetraspanin/Peripherin"/>
</dbReference>
<dbReference type="InterPro" id="IPR001406">
    <property type="entry name" value="PsdUridine_synth_TruA"/>
</dbReference>
<evidence type="ECO:0000259" key="13">
    <source>
        <dbReference type="Pfam" id="PF01416"/>
    </source>
</evidence>
<keyword evidence="15" id="KW-1185">Reference proteome</keyword>
<dbReference type="Pfam" id="PF01121">
    <property type="entry name" value="CoaE"/>
    <property type="match status" value="1"/>
</dbReference>
<dbReference type="HAMAP" id="MF_00171">
    <property type="entry name" value="TruA"/>
    <property type="match status" value="1"/>
</dbReference>
<dbReference type="InterPro" id="IPR001977">
    <property type="entry name" value="Depp_CoAkinase"/>
</dbReference>
<evidence type="ECO:0000256" key="9">
    <source>
        <dbReference type="ARBA" id="ARBA00023136"/>
    </source>
</evidence>
<dbReference type="InterPro" id="IPR027417">
    <property type="entry name" value="P-loop_NTPase"/>
</dbReference>
<keyword evidence="8 12" id="KW-1133">Transmembrane helix</keyword>
<dbReference type="InterPro" id="IPR020094">
    <property type="entry name" value="TruA/RsuA/RluB/E/F_N"/>
</dbReference>
<dbReference type="GO" id="GO:0031119">
    <property type="term" value="P:tRNA pseudouridine synthesis"/>
    <property type="evidence" value="ECO:0007669"/>
    <property type="project" value="TreeGrafter"/>
</dbReference>
<comment type="subcellular location">
    <subcellularLocation>
        <location evidence="1">Membrane</location>
        <topology evidence="1">Multi-pass membrane protein</topology>
    </subcellularLocation>
</comment>
<proteinExistence type="inferred from homology"/>
<dbReference type="Pfam" id="PF00335">
    <property type="entry name" value="Tetraspanin"/>
    <property type="match status" value="1"/>
</dbReference>
<dbReference type="Pfam" id="PF01416">
    <property type="entry name" value="PseudoU_synth_1"/>
    <property type="match status" value="1"/>
</dbReference>
<dbReference type="InterPro" id="IPR020095">
    <property type="entry name" value="PsdUridine_synth_TruA_C"/>
</dbReference>
<accession>A0AAD3MZQ8</accession>
<dbReference type="HAMAP" id="MF_00376">
    <property type="entry name" value="Dephospho_CoA_kinase"/>
    <property type="match status" value="1"/>
</dbReference>
<dbReference type="CDD" id="cd02022">
    <property type="entry name" value="DPCK"/>
    <property type="match status" value="1"/>
</dbReference>
<reference evidence="14" key="1">
    <citation type="submission" date="2022-08" db="EMBL/GenBank/DDBJ databases">
        <title>Genome sequencing of akame (Lates japonicus).</title>
        <authorList>
            <person name="Hashiguchi Y."/>
            <person name="Takahashi H."/>
        </authorList>
    </citation>
    <scope>NUCLEOTIDE SEQUENCE</scope>
    <source>
        <strain evidence="14">Kochi</strain>
    </source>
</reference>
<evidence type="ECO:0000256" key="1">
    <source>
        <dbReference type="ARBA" id="ARBA00004141"/>
    </source>
</evidence>
<dbReference type="NCBIfam" id="TIGR00071">
    <property type="entry name" value="hisT_truA"/>
    <property type="match status" value="1"/>
</dbReference>
<evidence type="ECO:0000256" key="12">
    <source>
        <dbReference type="SAM" id="Phobius"/>
    </source>
</evidence>
<evidence type="ECO:0000256" key="4">
    <source>
        <dbReference type="ARBA" id="ARBA00022692"/>
    </source>
</evidence>
<keyword evidence="5" id="KW-0819">tRNA processing</keyword>
<dbReference type="AlphaFoldDB" id="A0AAD3MZQ8"/>
<dbReference type="CDD" id="cd02569">
    <property type="entry name" value="PseudoU_synth_ScPus3"/>
    <property type="match status" value="1"/>
</dbReference>
<dbReference type="Gene3D" id="1.10.1450.10">
    <property type="entry name" value="Tetraspanin"/>
    <property type="match status" value="1"/>
</dbReference>
<dbReference type="GO" id="GO:0003723">
    <property type="term" value="F:RNA binding"/>
    <property type="evidence" value="ECO:0007669"/>
    <property type="project" value="InterPro"/>
</dbReference>
<dbReference type="FunFam" id="3.40.50.300:FF:000485">
    <property type="entry name" value="Dephospho-CoA kinase CAB5"/>
    <property type="match status" value="1"/>
</dbReference>
<dbReference type="InterPro" id="IPR020103">
    <property type="entry name" value="PsdUridine_synth_cat_dom_sf"/>
</dbReference>
<organism evidence="14 15">
    <name type="scientific">Lates japonicus</name>
    <name type="common">Japanese lates</name>
    <dbReference type="NCBI Taxonomy" id="270547"/>
    <lineage>
        <taxon>Eukaryota</taxon>
        <taxon>Metazoa</taxon>
        <taxon>Chordata</taxon>
        <taxon>Craniata</taxon>
        <taxon>Vertebrata</taxon>
        <taxon>Euteleostomi</taxon>
        <taxon>Actinopterygii</taxon>
        <taxon>Neopterygii</taxon>
        <taxon>Teleostei</taxon>
        <taxon>Neoteleostei</taxon>
        <taxon>Acanthomorphata</taxon>
        <taxon>Carangaria</taxon>
        <taxon>Carangaria incertae sedis</taxon>
        <taxon>Centropomidae</taxon>
        <taxon>Lates</taxon>
    </lineage>
</organism>
<keyword evidence="9 12" id="KW-0472">Membrane</keyword>
<comment type="caution">
    <text evidence="14">The sequence shown here is derived from an EMBL/GenBank/DDBJ whole genome shotgun (WGS) entry which is preliminary data.</text>
</comment>
<dbReference type="Proteomes" id="UP001279410">
    <property type="component" value="Unassembled WGS sequence"/>
</dbReference>
<dbReference type="NCBIfam" id="TIGR00152">
    <property type="entry name" value="dephospho-CoA kinase"/>
    <property type="match status" value="1"/>
</dbReference>
<dbReference type="GO" id="GO:0009982">
    <property type="term" value="F:pseudouridine synthase activity"/>
    <property type="evidence" value="ECO:0007669"/>
    <property type="project" value="InterPro"/>
</dbReference>
<feature type="transmembrane region" description="Helical" evidence="12">
    <location>
        <begin position="32"/>
        <end position="54"/>
    </location>
</feature>
<evidence type="ECO:0000256" key="10">
    <source>
        <dbReference type="ARBA" id="ARBA00023235"/>
    </source>
</evidence>
<dbReference type="InterPro" id="IPR020097">
    <property type="entry name" value="PsdUridine_synth_TruA_a/b_dom"/>
</dbReference>
<dbReference type="GO" id="GO:0005737">
    <property type="term" value="C:cytoplasm"/>
    <property type="evidence" value="ECO:0007669"/>
    <property type="project" value="TreeGrafter"/>
</dbReference>
<feature type="transmembrane region" description="Helical" evidence="12">
    <location>
        <begin position="60"/>
        <end position="86"/>
    </location>
</feature>
<comment type="similarity">
    <text evidence="3">Belongs to the tRNA pseudouridine synthase TruA family.</text>
</comment>
<evidence type="ECO:0000256" key="11">
    <source>
        <dbReference type="ARBA" id="ARBA00044157"/>
    </source>
</evidence>
<dbReference type="Gene3D" id="3.30.70.580">
    <property type="entry name" value="Pseudouridine synthase I, catalytic domain, N-terminal subdomain"/>
    <property type="match status" value="1"/>
</dbReference>
<protein>
    <recommendedName>
        <fullName evidence="11">Dephospho-CoA kinase domain-containing protein</fullName>
    </recommendedName>
</protein>
<dbReference type="GO" id="GO:0005634">
    <property type="term" value="C:nucleus"/>
    <property type="evidence" value="ECO:0007669"/>
    <property type="project" value="TreeGrafter"/>
</dbReference>